<dbReference type="InterPro" id="IPR006860">
    <property type="entry name" value="FecR"/>
</dbReference>
<reference evidence="4 5" key="1">
    <citation type="submission" date="2019-11" db="EMBL/GenBank/DDBJ databases">
        <title>Novel species isolated from a subtropical stream in China.</title>
        <authorList>
            <person name="Lu H."/>
        </authorList>
    </citation>
    <scope>NUCLEOTIDE SEQUENCE [LARGE SCALE GENOMIC DNA]</scope>
    <source>
        <strain evidence="4 5">FT25W</strain>
    </source>
</reference>
<dbReference type="Proteomes" id="UP000481037">
    <property type="component" value="Unassembled WGS sequence"/>
</dbReference>
<dbReference type="Pfam" id="PF04773">
    <property type="entry name" value="FecR"/>
    <property type="match status" value="1"/>
</dbReference>
<dbReference type="AlphaFoldDB" id="A0A6L5QNY8"/>
<sequence length="452" mass="46779">MRKLLFMAGALLLAHAADAAQAGKVIFVAGSAKIDAKAAVLDGAVNEGELLATGADGYIYIKTVDDGLFIIRPNSQARIASYHIDAANPANTRIKLELLSGVARSQSGQAVKLARQNFRFNTPVAAIGVRGTDFTVFTDQNTSRVTVLSGGITMSGFLGGCRPEGSGPCEGNTARELSAAQKGLLLQVQRGQNAAPQLLQGNNALSPDVVAPPRSDEPGKAASSTTGAATTLEPSLDAKKNLSLQAAATQIALNQNAEKPADPPAIKDPTPPETPIVVAPPVTPVTPKEVSWGRFTAIAEQAPTSGLSKDGAERIGVTDDFVLFRSRSGASFVTPSEGGVAFAMQSSEAYMRNLDGTNKAPVSLSNGQLSFDFGKASFATSFDVKTVAAESFTMVSSGKLTADGVFSSRDQGLSNANMGVTGVISSLNGATYIFQGTPDSKRVVNGVTVWAK</sequence>
<evidence type="ECO:0000256" key="2">
    <source>
        <dbReference type="SAM" id="SignalP"/>
    </source>
</evidence>
<keyword evidence="5" id="KW-1185">Reference proteome</keyword>
<proteinExistence type="predicted"/>
<feature type="region of interest" description="Disordered" evidence="1">
    <location>
        <begin position="198"/>
        <end position="234"/>
    </location>
</feature>
<dbReference type="PANTHER" id="PTHR38731:SF3">
    <property type="entry name" value="BLL6125 PROTEIN"/>
    <property type="match status" value="1"/>
</dbReference>
<evidence type="ECO:0000313" key="4">
    <source>
        <dbReference type="EMBL" id="MRX11576.1"/>
    </source>
</evidence>
<comment type="caution">
    <text evidence="4">The sequence shown here is derived from an EMBL/GenBank/DDBJ whole genome shotgun (WGS) entry which is preliminary data.</text>
</comment>
<feature type="region of interest" description="Disordered" evidence="1">
    <location>
        <begin position="255"/>
        <end position="282"/>
    </location>
</feature>
<dbReference type="PANTHER" id="PTHR38731">
    <property type="entry name" value="LIPL45-RELATED LIPOPROTEIN-RELATED"/>
    <property type="match status" value="1"/>
</dbReference>
<evidence type="ECO:0000313" key="5">
    <source>
        <dbReference type="Proteomes" id="UP000481037"/>
    </source>
</evidence>
<feature type="compositionally biased region" description="Low complexity" evidence="1">
    <location>
        <begin position="221"/>
        <end position="231"/>
    </location>
</feature>
<evidence type="ECO:0000259" key="3">
    <source>
        <dbReference type="Pfam" id="PF04773"/>
    </source>
</evidence>
<evidence type="ECO:0000256" key="1">
    <source>
        <dbReference type="SAM" id="MobiDB-lite"/>
    </source>
</evidence>
<organism evidence="4 5">
    <name type="scientific">Duganella alba</name>
    <dbReference type="NCBI Taxonomy" id="2666081"/>
    <lineage>
        <taxon>Bacteria</taxon>
        <taxon>Pseudomonadati</taxon>
        <taxon>Pseudomonadota</taxon>
        <taxon>Betaproteobacteria</taxon>
        <taxon>Burkholderiales</taxon>
        <taxon>Oxalobacteraceae</taxon>
        <taxon>Telluria group</taxon>
        <taxon>Duganella</taxon>
    </lineage>
</organism>
<feature type="domain" description="FecR protein" evidence="3">
    <location>
        <begin position="51"/>
        <end position="152"/>
    </location>
</feature>
<accession>A0A6L5QNY8</accession>
<keyword evidence="2" id="KW-0732">Signal</keyword>
<feature type="chain" id="PRO_5026952119" description="FecR protein domain-containing protein" evidence="2">
    <location>
        <begin position="20"/>
        <end position="452"/>
    </location>
</feature>
<feature type="signal peptide" evidence="2">
    <location>
        <begin position="1"/>
        <end position="19"/>
    </location>
</feature>
<protein>
    <recommendedName>
        <fullName evidence="3">FecR protein domain-containing protein</fullName>
    </recommendedName>
</protein>
<gene>
    <name evidence="4" type="ORF">GJ697_27490</name>
</gene>
<name>A0A6L5QNY8_9BURK</name>
<dbReference type="EMBL" id="WKJM01000037">
    <property type="protein sequence ID" value="MRX11576.1"/>
    <property type="molecule type" value="Genomic_DNA"/>
</dbReference>